<dbReference type="SUPFAM" id="SSF52467">
    <property type="entry name" value="DHS-like NAD/FAD-binding domain"/>
    <property type="match status" value="1"/>
</dbReference>
<dbReference type="PANTHER" id="PTHR18968:SF13">
    <property type="entry name" value="ACETOLACTATE SYNTHASE CATALYTIC SUBUNIT, MITOCHONDRIAL"/>
    <property type="match status" value="1"/>
</dbReference>
<dbReference type="SUPFAM" id="SSF52518">
    <property type="entry name" value="Thiamin diphosphate-binding fold (THDP-binding)"/>
    <property type="match status" value="1"/>
</dbReference>
<dbReference type="GO" id="GO:0050660">
    <property type="term" value="F:flavin adenine dinucleotide binding"/>
    <property type="evidence" value="ECO:0007669"/>
    <property type="project" value="TreeGrafter"/>
</dbReference>
<dbReference type="GO" id="GO:0009097">
    <property type="term" value="P:isoleucine biosynthetic process"/>
    <property type="evidence" value="ECO:0007669"/>
    <property type="project" value="TreeGrafter"/>
</dbReference>
<comment type="caution">
    <text evidence="3">The sequence shown here is derived from an EMBL/GenBank/DDBJ whole genome shotgun (WGS) entry which is preliminary data.</text>
</comment>
<feature type="non-terminal residue" evidence="3">
    <location>
        <position position="1"/>
    </location>
</feature>
<reference evidence="3" key="1">
    <citation type="journal article" date="2014" name="Front. Microbiol.">
        <title>High frequency of phylogenetically diverse reductive dehalogenase-homologous genes in deep subseafloor sedimentary metagenomes.</title>
        <authorList>
            <person name="Kawai M."/>
            <person name="Futagami T."/>
            <person name="Toyoda A."/>
            <person name="Takaki Y."/>
            <person name="Nishi S."/>
            <person name="Hori S."/>
            <person name="Arai W."/>
            <person name="Tsubouchi T."/>
            <person name="Morono Y."/>
            <person name="Uchiyama I."/>
            <person name="Ito T."/>
            <person name="Fujiyama A."/>
            <person name="Inagaki F."/>
            <person name="Takami H."/>
        </authorList>
    </citation>
    <scope>NUCLEOTIDE SEQUENCE</scope>
    <source>
        <strain evidence="3">Expedition CK06-06</strain>
    </source>
</reference>
<dbReference type="CDD" id="cd07035">
    <property type="entry name" value="TPP_PYR_POX_like"/>
    <property type="match status" value="1"/>
</dbReference>
<dbReference type="GO" id="GO:0030976">
    <property type="term" value="F:thiamine pyrophosphate binding"/>
    <property type="evidence" value="ECO:0007669"/>
    <property type="project" value="InterPro"/>
</dbReference>
<dbReference type="GO" id="GO:0005948">
    <property type="term" value="C:acetolactate synthase complex"/>
    <property type="evidence" value="ECO:0007669"/>
    <property type="project" value="TreeGrafter"/>
</dbReference>
<dbReference type="PANTHER" id="PTHR18968">
    <property type="entry name" value="THIAMINE PYROPHOSPHATE ENZYMES"/>
    <property type="match status" value="1"/>
</dbReference>
<feature type="non-terminal residue" evidence="3">
    <location>
        <position position="121"/>
    </location>
</feature>
<dbReference type="Gene3D" id="3.40.50.970">
    <property type="match status" value="1"/>
</dbReference>
<dbReference type="InterPro" id="IPR029035">
    <property type="entry name" value="DHS-like_NAD/FAD-binding_dom"/>
</dbReference>
<dbReference type="InterPro" id="IPR012000">
    <property type="entry name" value="Thiamin_PyroP_enz_cen_dom"/>
</dbReference>
<accession>X0UFY6</accession>
<proteinExistence type="inferred from homology"/>
<dbReference type="InterPro" id="IPR029061">
    <property type="entry name" value="THDP-binding"/>
</dbReference>
<dbReference type="Gene3D" id="3.40.50.1220">
    <property type="entry name" value="TPP-binding domain"/>
    <property type="match status" value="1"/>
</dbReference>
<dbReference type="EMBL" id="BARS01013831">
    <property type="protein sequence ID" value="GAF87430.1"/>
    <property type="molecule type" value="Genomic_DNA"/>
</dbReference>
<feature type="domain" description="Thiamine pyrophosphate enzyme central" evidence="2">
    <location>
        <begin position="74"/>
        <end position="121"/>
    </location>
</feature>
<protein>
    <recommendedName>
        <fullName evidence="2">Thiamine pyrophosphate enzyme central domain-containing protein</fullName>
    </recommendedName>
</protein>
<organism evidence="3">
    <name type="scientific">marine sediment metagenome</name>
    <dbReference type="NCBI Taxonomy" id="412755"/>
    <lineage>
        <taxon>unclassified sequences</taxon>
        <taxon>metagenomes</taxon>
        <taxon>ecological metagenomes</taxon>
    </lineage>
</organism>
<dbReference type="GO" id="GO:0009099">
    <property type="term" value="P:L-valine biosynthetic process"/>
    <property type="evidence" value="ECO:0007669"/>
    <property type="project" value="TreeGrafter"/>
</dbReference>
<sequence>VRSVTKHHYLVTDVNDLARVMREAFHIATTGRKGPVWIDVPKDVQLAQIVPDYDVPMNLPGYHVEQRLAAAEQIAQVAAAIRRARRPMIYAGGGIIAAEASEQLVELVGKTGIPVATTLLG</sequence>
<evidence type="ECO:0000256" key="1">
    <source>
        <dbReference type="ARBA" id="ARBA00007812"/>
    </source>
</evidence>
<dbReference type="Pfam" id="PF00205">
    <property type="entry name" value="TPP_enzyme_M"/>
    <property type="match status" value="1"/>
</dbReference>
<dbReference type="InterPro" id="IPR045229">
    <property type="entry name" value="TPP_enz"/>
</dbReference>
<gene>
    <name evidence="3" type="ORF">S01H1_23749</name>
</gene>
<dbReference type="AlphaFoldDB" id="X0UFY6"/>
<evidence type="ECO:0000259" key="2">
    <source>
        <dbReference type="Pfam" id="PF00205"/>
    </source>
</evidence>
<name>X0UFY6_9ZZZZ</name>
<comment type="similarity">
    <text evidence="1">Belongs to the TPP enzyme family.</text>
</comment>
<dbReference type="GO" id="GO:0000287">
    <property type="term" value="F:magnesium ion binding"/>
    <property type="evidence" value="ECO:0007669"/>
    <property type="project" value="InterPro"/>
</dbReference>
<dbReference type="GO" id="GO:0003984">
    <property type="term" value="F:acetolactate synthase activity"/>
    <property type="evidence" value="ECO:0007669"/>
    <property type="project" value="TreeGrafter"/>
</dbReference>
<evidence type="ECO:0000313" key="3">
    <source>
        <dbReference type="EMBL" id="GAF87430.1"/>
    </source>
</evidence>